<feature type="compositionally biased region" description="Low complexity" evidence="1">
    <location>
        <begin position="1"/>
        <end position="12"/>
    </location>
</feature>
<accession>E1ZKV3</accession>
<dbReference type="AlphaFoldDB" id="E1ZKV3"/>
<feature type="region of interest" description="Disordered" evidence="1">
    <location>
        <begin position="1"/>
        <end position="39"/>
    </location>
</feature>
<feature type="compositionally biased region" description="Low complexity" evidence="1">
    <location>
        <begin position="192"/>
        <end position="208"/>
    </location>
</feature>
<evidence type="ECO:0000313" key="2">
    <source>
        <dbReference type="EMBL" id="EFN53554.1"/>
    </source>
</evidence>
<feature type="compositionally biased region" description="Low complexity" evidence="1">
    <location>
        <begin position="68"/>
        <end position="77"/>
    </location>
</feature>
<feature type="region of interest" description="Disordered" evidence="1">
    <location>
        <begin position="192"/>
        <end position="215"/>
    </location>
</feature>
<feature type="region of interest" description="Disordered" evidence="1">
    <location>
        <begin position="55"/>
        <end position="77"/>
    </location>
</feature>
<sequence>MTASEAASGAAAQGDSPRPLASTPPRTSCCSPSAALAPSPETAVKRLIATIDSMQQQQAHAEARRLGAEQTASAAAAEAHSLQVLLHAELRQLEEMDDRQQAAHAALDAGLLQQAQRSEQLRQVQARVAALRAESAASNGNGSPEEEHEHERQLQQKHALAAELQHRLRLAGVEESTIAQLCSDAAAHSAVAGGQAAAAQQQQQQPDGGVAGLRKAPWLGGGGLLSSFRRRTTAT</sequence>
<reference evidence="2 3" key="1">
    <citation type="journal article" date="2010" name="Plant Cell">
        <title>The Chlorella variabilis NC64A genome reveals adaptation to photosymbiosis, coevolution with viruses, and cryptic sex.</title>
        <authorList>
            <person name="Blanc G."/>
            <person name="Duncan G."/>
            <person name="Agarkova I."/>
            <person name="Borodovsky M."/>
            <person name="Gurnon J."/>
            <person name="Kuo A."/>
            <person name="Lindquist E."/>
            <person name="Lucas S."/>
            <person name="Pangilinan J."/>
            <person name="Polle J."/>
            <person name="Salamov A."/>
            <person name="Terry A."/>
            <person name="Yamada T."/>
            <person name="Dunigan D.D."/>
            <person name="Grigoriev I.V."/>
            <person name="Claverie J.M."/>
            <person name="Van Etten J.L."/>
        </authorList>
    </citation>
    <scope>NUCLEOTIDE SEQUENCE [LARGE SCALE GENOMIC DNA]</scope>
    <source>
        <strain evidence="2 3">NC64A</strain>
    </source>
</reference>
<dbReference type="RefSeq" id="XP_005845656.1">
    <property type="nucleotide sequence ID" value="XM_005845594.1"/>
</dbReference>
<gene>
    <name evidence="2" type="ORF">CHLNCDRAFT_58524</name>
</gene>
<organism evidence="3">
    <name type="scientific">Chlorella variabilis</name>
    <name type="common">Green alga</name>
    <dbReference type="NCBI Taxonomy" id="554065"/>
    <lineage>
        <taxon>Eukaryota</taxon>
        <taxon>Viridiplantae</taxon>
        <taxon>Chlorophyta</taxon>
        <taxon>core chlorophytes</taxon>
        <taxon>Trebouxiophyceae</taxon>
        <taxon>Chlorellales</taxon>
        <taxon>Chlorellaceae</taxon>
        <taxon>Chlorella clade</taxon>
        <taxon>Chlorella</taxon>
    </lineage>
</organism>
<feature type="compositionally biased region" description="Basic and acidic residues" evidence="1">
    <location>
        <begin position="145"/>
        <end position="154"/>
    </location>
</feature>
<dbReference type="KEGG" id="cvr:CHLNCDRAFT_58524"/>
<dbReference type="GeneID" id="17352955"/>
<keyword evidence="3" id="KW-1185">Reference proteome</keyword>
<name>E1ZKV3_CHLVA</name>
<dbReference type="Proteomes" id="UP000008141">
    <property type="component" value="Unassembled WGS sequence"/>
</dbReference>
<dbReference type="InParanoid" id="E1ZKV3"/>
<feature type="compositionally biased region" description="Low complexity" evidence="1">
    <location>
        <begin position="21"/>
        <end position="39"/>
    </location>
</feature>
<proteinExistence type="predicted"/>
<protein>
    <submittedName>
        <fullName evidence="2">Expressed protein</fullName>
    </submittedName>
</protein>
<feature type="region of interest" description="Disordered" evidence="1">
    <location>
        <begin position="132"/>
        <end position="154"/>
    </location>
</feature>
<evidence type="ECO:0000256" key="1">
    <source>
        <dbReference type="SAM" id="MobiDB-lite"/>
    </source>
</evidence>
<evidence type="ECO:0000313" key="3">
    <source>
        <dbReference type="Proteomes" id="UP000008141"/>
    </source>
</evidence>
<dbReference type="EMBL" id="GL433851">
    <property type="protein sequence ID" value="EFN53554.1"/>
    <property type="molecule type" value="Genomic_DNA"/>
</dbReference>